<evidence type="ECO:0000259" key="4">
    <source>
        <dbReference type="PROSITE" id="PS50048"/>
    </source>
</evidence>
<feature type="compositionally biased region" description="Low complexity" evidence="3">
    <location>
        <begin position="90"/>
        <end position="102"/>
    </location>
</feature>
<dbReference type="PROSITE" id="PS50048">
    <property type="entry name" value="ZN2_CY6_FUNGAL_2"/>
    <property type="match status" value="1"/>
</dbReference>
<accession>A0ABP0AR41</accession>
<dbReference type="SUPFAM" id="SSF57701">
    <property type="entry name" value="Zn2/Cys6 DNA-binding domain"/>
    <property type="match status" value="1"/>
</dbReference>
<evidence type="ECO:0000256" key="1">
    <source>
        <dbReference type="ARBA" id="ARBA00023242"/>
    </source>
</evidence>
<feature type="coiled-coil region" evidence="2">
    <location>
        <begin position="196"/>
        <end position="262"/>
    </location>
</feature>
<keyword evidence="1" id="KW-0539">Nucleus</keyword>
<dbReference type="PANTHER" id="PTHR35392">
    <property type="entry name" value="ZN(II)2CYS6 TRANSCRIPTION FACTOR (EUROFUNG)-RELATED-RELATED"/>
    <property type="match status" value="1"/>
</dbReference>
<dbReference type="InterPro" id="IPR001138">
    <property type="entry name" value="Zn2Cys6_DnaBD"/>
</dbReference>
<dbReference type="PANTHER" id="PTHR35392:SF5">
    <property type="entry name" value="ZN(2)-C6 FUNGAL-TYPE DOMAIN-CONTAINING PROTEIN"/>
    <property type="match status" value="1"/>
</dbReference>
<feature type="region of interest" description="Disordered" evidence="3">
    <location>
        <begin position="914"/>
        <end position="942"/>
    </location>
</feature>
<feature type="region of interest" description="Disordered" evidence="3">
    <location>
        <begin position="425"/>
        <end position="469"/>
    </location>
</feature>
<feature type="compositionally biased region" description="Low complexity" evidence="3">
    <location>
        <begin position="66"/>
        <end position="75"/>
    </location>
</feature>
<comment type="caution">
    <text evidence="5">The sequence shown here is derived from an EMBL/GenBank/DDBJ whole genome shotgun (WGS) entry which is preliminary data.</text>
</comment>
<evidence type="ECO:0000313" key="5">
    <source>
        <dbReference type="EMBL" id="CAK7209728.1"/>
    </source>
</evidence>
<feature type="region of interest" description="Disordered" evidence="3">
    <location>
        <begin position="62"/>
        <end position="107"/>
    </location>
</feature>
<keyword evidence="2" id="KW-0175">Coiled coil</keyword>
<proteinExistence type="predicted"/>
<protein>
    <recommendedName>
        <fullName evidence="4">Zn(2)-C6 fungal-type domain-containing protein</fullName>
    </recommendedName>
</protein>
<feature type="region of interest" description="Disordered" evidence="3">
    <location>
        <begin position="271"/>
        <end position="343"/>
    </location>
</feature>
<gene>
    <name evidence="5" type="ORF">SEUCBS140593_000591</name>
</gene>
<dbReference type="Proteomes" id="UP001642482">
    <property type="component" value="Unassembled WGS sequence"/>
</dbReference>
<evidence type="ECO:0000313" key="6">
    <source>
        <dbReference type="Proteomes" id="UP001642482"/>
    </source>
</evidence>
<name>A0ABP0AR41_9PEZI</name>
<feature type="region of interest" description="Disordered" evidence="3">
    <location>
        <begin position="1"/>
        <end position="44"/>
    </location>
</feature>
<sequence length="1032" mass="114294">MSIHDSPGSLMSHDNVPSDDGSWNFMEIPNSESQSDSPSVAFLPSPASRSLASYGVVAHIGQGLRGPSSSPGGNHHSPEPLAMPLPPTSSPSQQTTASGQQPRSSFAGASQLSNTFSLQFANQVNVPLDTSAALDTSAFSDGQFTLSNANTTDFMQFQDAILFDQQLNELSGYYSSQLPSATPPLQNAFVASPQPQLQQQAQQQHLQQQLLQLQQQQQAQQEQQRRFQLQQQHQQELQRRQLEQQRRQQLQQQGQRQQAQQQTLFDIPSHLQSDADVPPWNPTSVPEPRDNHIFVMDGPGLDSHSPESTSASVSGNASISHSTSPRSPTNNQVDTEQPSPSQPLRWDSLQQLQLQQLQQMMRLQQAQQVEQQAQQLQQLQQMQRLQQTSVSLAAQQQQTHQQAHQLQQLQESQFQLLLSPGSLSTDPMSLAPTSTTVETKFTPPNATSKSIPSRPAQNSSINKVRGSGMRVAKKKTSSAAADKLLASSVDSSSGDDRFVIFTPKTISTHAGTGSRFNPFECFEAMSATQKGRKGPLAEEVKESALQVRRAGACFCCHSRKVKCDAQLPCKNCQKLINHLPNVMCWRFDDFLGPLFPSLIRGHFRKDVMAAFVSDNIVSFNGDTPYTIHLSSGMVFNSTLEIRNVRVFKPASASIALKHARLQSANDQIHLSVENSLPVALDLSENSIVGASLQQEKIKKALRTYVDAIIKEDAYVDTVTARLQGSELPKRILNITRNFYLKTSSPIVKQALCIYTMQYMMMHHLVFTEKSLQDLPLAGHTFSNSPYQTSRLLNRQIKAILDELMQEEVDKLFRMFTRELKPKARMAWATCLAAFLVFCLFMESTGLSIDYYVVTENQISLDNNLKLNPDFSRSKAIKLNRELENLPFRQFAYQFHNIYQTHQMATANVSASSSSSSASSSSTSSPSSSGPGTGSAPSGGSTSSIKASFNPLIDDAPLLSGDLDKHAKEMVTQLRTLLSGDSWSELDFLSFDLLIDSVDMYPYPRDVSLNYTGRLCSKFLLSFQNQNYIFTPA</sequence>
<evidence type="ECO:0000256" key="2">
    <source>
        <dbReference type="SAM" id="Coils"/>
    </source>
</evidence>
<dbReference type="CDD" id="cd00067">
    <property type="entry name" value="GAL4"/>
    <property type="match status" value="1"/>
</dbReference>
<dbReference type="EMBL" id="CAWUHD010000003">
    <property type="protein sequence ID" value="CAK7209728.1"/>
    <property type="molecule type" value="Genomic_DNA"/>
</dbReference>
<feature type="coiled-coil region" evidence="2">
    <location>
        <begin position="354"/>
        <end position="386"/>
    </location>
</feature>
<dbReference type="Pfam" id="PF00172">
    <property type="entry name" value="Zn_clus"/>
    <property type="match status" value="1"/>
</dbReference>
<keyword evidence="6" id="KW-1185">Reference proteome</keyword>
<feature type="domain" description="Zn(2)-C6 fungal-type" evidence="4">
    <location>
        <begin position="552"/>
        <end position="584"/>
    </location>
</feature>
<dbReference type="InterPro" id="IPR036864">
    <property type="entry name" value="Zn2-C6_fun-type_DNA-bd_sf"/>
</dbReference>
<feature type="compositionally biased region" description="Polar residues" evidence="3">
    <location>
        <begin position="306"/>
        <end position="339"/>
    </location>
</feature>
<dbReference type="InterPro" id="IPR052973">
    <property type="entry name" value="Fungal_sec-metab_reg_TF"/>
</dbReference>
<organism evidence="5 6">
    <name type="scientific">Sporothrix eucalyptigena</name>
    <dbReference type="NCBI Taxonomy" id="1812306"/>
    <lineage>
        <taxon>Eukaryota</taxon>
        <taxon>Fungi</taxon>
        <taxon>Dikarya</taxon>
        <taxon>Ascomycota</taxon>
        <taxon>Pezizomycotina</taxon>
        <taxon>Sordariomycetes</taxon>
        <taxon>Sordariomycetidae</taxon>
        <taxon>Ophiostomatales</taxon>
        <taxon>Ophiostomataceae</taxon>
        <taxon>Sporothrix</taxon>
    </lineage>
</organism>
<evidence type="ECO:0000256" key="3">
    <source>
        <dbReference type="SAM" id="MobiDB-lite"/>
    </source>
</evidence>
<feature type="compositionally biased region" description="Polar residues" evidence="3">
    <location>
        <begin position="425"/>
        <end position="462"/>
    </location>
</feature>
<reference evidence="5 6" key="1">
    <citation type="submission" date="2024-01" db="EMBL/GenBank/DDBJ databases">
        <authorList>
            <person name="Allen C."/>
            <person name="Tagirdzhanova G."/>
        </authorList>
    </citation>
    <scope>NUCLEOTIDE SEQUENCE [LARGE SCALE GENOMIC DNA]</scope>
</reference>